<reference evidence="2 3" key="1">
    <citation type="submission" date="2021-02" db="EMBL/GenBank/DDBJ databases">
        <title>Plant Genome Project.</title>
        <authorList>
            <person name="Zhang R.-G."/>
        </authorList>
    </citation>
    <scope>NUCLEOTIDE SEQUENCE [LARGE SCALE GENOMIC DNA]</scope>
    <source>
        <tissue evidence="2">Leaves</tissue>
    </source>
</reference>
<keyword evidence="3" id="KW-1185">Reference proteome</keyword>
<name>A0ABQ8I1G2_9ROSI</name>
<dbReference type="Pfam" id="PF00646">
    <property type="entry name" value="F-box"/>
    <property type="match status" value="1"/>
</dbReference>
<evidence type="ECO:0000313" key="2">
    <source>
        <dbReference type="EMBL" id="KAH7570314.1"/>
    </source>
</evidence>
<dbReference type="EMBL" id="JAFEMO010000005">
    <property type="protein sequence ID" value="KAH7570314.1"/>
    <property type="molecule type" value="Genomic_DNA"/>
</dbReference>
<evidence type="ECO:0000259" key="1">
    <source>
        <dbReference type="Pfam" id="PF00646"/>
    </source>
</evidence>
<comment type="caution">
    <text evidence="2">The sequence shown here is derived from an EMBL/GenBank/DDBJ whole genome shotgun (WGS) entry which is preliminary data.</text>
</comment>
<accession>A0ABQ8I1G2</accession>
<dbReference type="InterPro" id="IPR036047">
    <property type="entry name" value="F-box-like_dom_sf"/>
</dbReference>
<dbReference type="SUPFAM" id="SSF117281">
    <property type="entry name" value="Kelch motif"/>
    <property type="match status" value="1"/>
</dbReference>
<feature type="domain" description="F-box" evidence="1">
    <location>
        <begin position="21"/>
        <end position="54"/>
    </location>
</feature>
<sequence>MVHYETKKTEKQAATNTIHGDMLEAIFSHVPLIDLVPASHVSKAWNRSVFSSLRHFNKVKPWLMVHAQRKRSPHVVTTHAYDPRSRLWIEINQPPVCHVSELRSSHSTILYMLSPARLSFSSDPLHLTWHHVDVPLLCRTDPIVAAAGDFIVIAGGACDFGVRPARGRNLQP</sequence>
<dbReference type="InterPro" id="IPR001810">
    <property type="entry name" value="F-box_dom"/>
</dbReference>
<dbReference type="SUPFAM" id="SSF81383">
    <property type="entry name" value="F-box domain"/>
    <property type="match status" value="1"/>
</dbReference>
<gene>
    <name evidence="2" type="ORF">JRO89_XS05G0084700</name>
</gene>
<evidence type="ECO:0000313" key="3">
    <source>
        <dbReference type="Proteomes" id="UP000827721"/>
    </source>
</evidence>
<protein>
    <recommendedName>
        <fullName evidence="1">F-box domain-containing protein</fullName>
    </recommendedName>
</protein>
<dbReference type="InterPro" id="IPR015915">
    <property type="entry name" value="Kelch-typ_b-propeller"/>
</dbReference>
<dbReference type="Gene3D" id="1.20.1280.50">
    <property type="match status" value="1"/>
</dbReference>
<organism evidence="2 3">
    <name type="scientific">Xanthoceras sorbifolium</name>
    <dbReference type="NCBI Taxonomy" id="99658"/>
    <lineage>
        <taxon>Eukaryota</taxon>
        <taxon>Viridiplantae</taxon>
        <taxon>Streptophyta</taxon>
        <taxon>Embryophyta</taxon>
        <taxon>Tracheophyta</taxon>
        <taxon>Spermatophyta</taxon>
        <taxon>Magnoliopsida</taxon>
        <taxon>eudicotyledons</taxon>
        <taxon>Gunneridae</taxon>
        <taxon>Pentapetalae</taxon>
        <taxon>rosids</taxon>
        <taxon>malvids</taxon>
        <taxon>Sapindales</taxon>
        <taxon>Sapindaceae</taxon>
        <taxon>Xanthoceroideae</taxon>
        <taxon>Xanthoceras</taxon>
    </lineage>
</organism>
<dbReference type="Proteomes" id="UP000827721">
    <property type="component" value="Unassembled WGS sequence"/>
</dbReference>
<proteinExistence type="predicted"/>